<keyword evidence="4" id="KW-0521">NADP</keyword>
<dbReference type="PANTHER" id="PTHR43014:SF2">
    <property type="entry name" value="MERCURIC REDUCTASE"/>
    <property type="match status" value="1"/>
</dbReference>
<evidence type="ECO:0000256" key="3">
    <source>
        <dbReference type="ARBA" id="ARBA00022827"/>
    </source>
</evidence>
<evidence type="ECO:0000259" key="12">
    <source>
        <dbReference type="Pfam" id="PF07992"/>
    </source>
</evidence>
<keyword evidence="8" id="KW-0547">Nucleotide-binding</keyword>
<dbReference type="SUPFAM" id="SSF55424">
    <property type="entry name" value="FAD/NAD-linked reductases, dimerisation (C-terminal) domain"/>
    <property type="match status" value="1"/>
</dbReference>
<feature type="domain" description="Pyridine nucleotide-disulphide oxidoreductase dimerisation" evidence="11">
    <location>
        <begin position="346"/>
        <end position="449"/>
    </location>
</feature>
<dbReference type="SUPFAM" id="SSF51905">
    <property type="entry name" value="FAD/NAD(P)-binding domain"/>
    <property type="match status" value="1"/>
</dbReference>
<dbReference type="Proteomes" id="UP001158066">
    <property type="component" value="Unassembled WGS sequence"/>
</dbReference>
<dbReference type="PANTHER" id="PTHR43014">
    <property type="entry name" value="MERCURIC REDUCTASE"/>
    <property type="match status" value="1"/>
</dbReference>
<keyword evidence="14" id="KW-1185">Reference proteome</keyword>
<feature type="domain" description="FAD/NAD(P)-binding" evidence="12">
    <location>
        <begin position="5"/>
        <end position="323"/>
    </location>
</feature>
<dbReference type="InterPro" id="IPR012999">
    <property type="entry name" value="Pyr_OxRdtase_I_AS"/>
</dbReference>
<keyword evidence="7 10" id="KW-0676">Redox-active center</keyword>
<protein>
    <submittedName>
        <fullName evidence="13">Pyruvate/2-oxoglutarate dehydrogenase complex, dihydrolipoamide dehydrogenase (E3) component</fullName>
    </submittedName>
</protein>
<dbReference type="FunFam" id="3.30.390.30:FF:000001">
    <property type="entry name" value="Dihydrolipoyl dehydrogenase"/>
    <property type="match status" value="1"/>
</dbReference>
<dbReference type="InterPro" id="IPR036188">
    <property type="entry name" value="FAD/NAD-bd_sf"/>
</dbReference>
<keyword evidence="2 10" id="KW-0285">Flavoprotein</keyword>
<keyword evidence="3 8" id="KW-0274">FAD</keyword>
<comment type="similarity">
    <text evidence="1 10">Belongs to the class-I pyridine nucleotide-disulfide oxidoreductase family.</text>
</comment>
<feature type="binding site" evidence="8">
    <location>
        <position position="115"/>
    </location>
    <ligand>
        <name>FAD</name>
        <dbReference type="ChEBI" id="CHEBI:57692"/>
    </ligand>
</feature>
<evidence type="ECO:0000256" key="4">
    <source>
        <dbReference type="ARBA" id="ARBA00022857"/>
    </source>
</evidence>
<dbReference type="PROSITE" id="PS00076">
    <property type="entry name" value="PYRIDINE_REDOX_1"/>
    <property type="match status" value="1"/>
</dbReference>
<dbReference type="Gene3D" id="3.50.50.60">
    <property type="entry name" value="FAD/NAD(P)-binding domain"/>
    <property type="match status" value="2"/>
</dbReference>
<dbReference type="GO" id="GO:0016668">
    <property type="term" value="F:oxidoreductase activity, acting on a sulfur group of donors, NAD(P) as acceptor"/>
    <property type="evidence" value="ECO:0007669"/>
    <property type="project" value="InterPro"/>
</dbReference>
<dbReference type="InterPro" id="IPR004099">
    <property type="entry name" value="Pyr_nucl-diS_OxRdtase_dimer"/>
</dbReference>
<keyword evidence="8" id="KW-0520">NAD</keyword>
<dbReference type="EMBL" id="FXUF01000014">
    <property type="protein sequence ID" value="SMP66323.1"/>
    <property type="molecule type" value="Genomic_DNA"/>
</dbReference>
<reference evidence="13" key="1">
    <citation type="submission" date="2017-05" db="EMBL/GenBank/DDBJ databases">
        <authorList>
            <person name="Varghese N."/>
            <person name="Submissions S."/>
        </authorList>
    </citation>
    <scope>NUCLEOTIDE SEQUENCE</scope>
    <source>
        <strain evidence="13">Su22</strain>
    </source>
</reference>
<evidence type="ECO:0000256" key="2">
    <source>
        <dbReference type="ARBA" id="ARBA00022630"/>
    </source>
</evidence>
<comment type="cofactor">
    <cofactor evidence="8">
        <name>FAD</name>
        <dbReference type="ChEBI" id="CHEBI:57692"/>
    </cofactor>
    <text evidence="8">Binds 1 FAD per subunit.</text>
</comment>
<dbReference type="GO" id="GO:0050660">
    <property type="term" value="F:flavin adenine dinucleotide binding"/>
    <property type="evidence" value="ECO:0007669"/>
    <property type="project" value="TreeGrafter"/>
</dbReference>
<feature type="disulfide bond" description="Redox-active" evidence="9">
    <location>
        <begin position="42"/>
        <end position="47"/>
    </location>
</feature>
<proteinExistence type="inferred from homology"/>
<keyword evidence="5 10" id="KW-0560">Oxidoreductase</keyword>
<dbReference type="Pfam" id="PF07992">
    <property type="entry name" value="Pyr_redox_2"/>
    <property type="match status" value="1"/>
</dbReference>
<name>A0AA45WXV4_9CLOT</name>
<accession>A0AA45WXV4</accession>
<organism evidence="13 14">
    <name type="scientific">Anoxynatronum buryatiense</name>
    <dbReference type="NCBI Taxonomy" id="489973"/>
    <lineage>
        <taxon>Bacteria</taxon>
        <taxon>Bacillati</taxon>
        <taxon>Bacillota</taxon>
        <taxon>Clostridia</taxon>
        <taxon>Eubacteriales</taxon>
        <taxon>Clostridiaceae</taxon>
        <taxon>Anoxynatronum</taxon>
    </lineage>
</organism>
<evidence type="ECO:0000256" key="6">
    <source>
        <dbReference type="ARBA" id="ARBA00023157"/>
    </source>
</evidence>
<evidence type="ECO:0000256" key="8">
    <source>
        <dbReference type="PIRSR" id="PIRSR000350-3"/>
    </source>
</evidence>
<dbReference type="Gene3D" id="3.30.390.30">
    <property type="match status" value="1"/>
</dbReference>
<feature type="binding site" evidence="8">
    <location>
        <begin position="176"/>
        <end position="183"/>
    </location>
    <ligand>
        <name>NAD(+)</name>
        <dbReference type="ChEBI" id="CHEBI:57540"/>
    </ligand>
</feature>
<evidence type="ECO:0000259" key="11">
    <source>
        <dbReference type="Pfam" id="PF02852"/>
    </source>
</evidence>
<evidence type="ECO:0000256" key="9">
    <source>
        <dbReference type="PIRSR" id="PIRSR000350-4"/>
    </source>
</evidence>
<feature type="binding site" evidence="8">
    <location>
        <position position="309"/>
    </location>
    <ligand>
        <name>FAD</name>
        <dbReference type="ChEBI" id="CHEBI:57692"/>
    </ligand>
</feature>
<dbReference type="PIRSF" id="PIRSF000350">
    <property type="entry name" value="Mercury_reductase_MerA"/>
    <property type="match status" value="1"/>
</dbReference>
<feature type="binding site" evidence="8">
    <location>
        <position position="268"/>
    </location>
    <ligand>
        <name>NAD(+)</name>
        <dbReference type="ChEBI" id="CHEBI:57540"/>
    </ligand>
</feature>
<dbReference type="PRINTS" id="PR00368">
    <property type="entry name" value="FADPNR"/>
</dbReference>
<evidence type="ECO:0000313" key="14">
    <source>
        <dbReference type="Proteomes" id="UP001158066"/>
    </source>
</evidence>
<dbReference type="InterPro" id="IPR001100">
    <property type="entry name" value="Pyr_nuc-diS_OxRdtase"/>
</dbReference>
<evidence type="ECO:0000256" key="7">
    <source>
        <dbReference type="ARBA" id="ARBA00023284"/>
    </source>
</evidence>
<sequence length="474" mass="51428">MDDQYHVIVIGGGSAGLVTAGGAAALGAKVALIEGNEMGGDCLNTGCVPSKALLASAHLANWIRQSEKMGLDGSLAPVNLEKVMNRVHRVIEEIAPHDSVERFQSMGVEVIQSHGRLLDAYTVQAGDRVLTGKRIVITAGSGPQVPKLEGLDKVGYLTNETLFSLEKLPEHLMIWGAGPIAMEIGQAFVQLGSRVTVILRGHELFKKDEPEVGEIMARKLEADGIRFLYGCDITGVSREGSRISLALKETPKDTSSVLEGDAFLIALGRRPASAGMGLEVAGVKTDRRGFVVVNETLQTSQSHIYACGDIAGPHQFTHMAGYQAGIVVRNLFLSLKKKVDYRHVVWTTYTSPQVAHAGYAEKTAKEAGLLGSVITHPFREVDRAIIENDREGLLKLVLDRKKRVIGATLVCEQAGEMISLASLAIVKKLKVSDFMNIIYAYPTKSEIFGGAALTQLKDSFKPWQKKLFQWLFLP</sequence>
<evidence type="ECO:0000256" key="1">
    <source>
        <dbReference type="ARBA" id="ARBA00007532"/>
    </source>
</evidence>
<dbReference type="PRINTS" id="PR00411">
    <property type="entry name" value="PNDRDTASEI"/>
</dbReference>
<keyword evidence="13" id="KW-0670">Pyruvate</keyword>
<gene>
    <name evidence="13" type="ORF">SAMN06296020_11410</name>
</gene>
<dbReference type="Pfam" id="PF02852">
    <property type="entry name" value="Pyr_redox_dim"/>
    <property type="match status" value="1"/>
</dbReference>
<keyword evidence="6" id="KW-1015">Disulfide bond</keyword>
<feature type="binding site" evidence="8">
    <location>
        <position position="51"/>
    </location>
    <ligand>
        <name>FAD</name>
        <dbReference type="ChEBI" id="CHEBI:57692"/>
    </ligand>
</feature>
<evidence type="ECO:0000256" key="10">
    <source>
        <dbReference type="RuleBase" id="RU003691"/>
    </source>
</evidence>
<dbReference type="InterPro" id="IPR023753">
    <property type="entry name" value="FAD/NAD-binding_dom"/>
</dbReference>
<dbReference type="InterPro" id="IPR016156">
    <property type="entry name" value="FAD/NAD-linked_Rdtase_dimer_sf"/>
</dbReference>
<dbReference type="RefSeq" id="WP_283410248.1">
    <property type="nucleotide sequence ID" value="NZ_FXUF01000014.1"/>
</dbReference>
<dbReference type="GO" id="GO:0003955">
    <property type="term" value="F:NAD(P)H dehydrogenase (quinone) activity"/>
    <property type="evidence" value="ECO:0007669"/>
    <property type="project" value="TreeGrafter"/>
</dbReference>
<dbReference type="AlphaFoldDB" id="A0AA45WXV4"/>
<evidence type="ECO:0000256" key="5">
    <source>
        <dbReference type="ARBA" id="ARBA00023002"/>
    </source>
</evidence>
<evidence type="ECO:0000313" key="13">
    <source>
        <dbReference type="EMBL" id="SMP66323.1"/>
    </source>
</evidence>
<comment type="caution">
    <text evidence="13">The sequence shown here is derived from an EMBL/GenBank/DDBJ whole genome shotgun (WGS) entry which is preliminary data.</text>
</comment>